<name>A0A916L8E3_MYCTX</name>
<proteinExistence type="predicted"/>
<evidence type="ECO:0000313" key="2">
    <source>
        <dbReference type="EMBL" id="COX07472.1"/>
    </source>
</evidence>
<organism evidence="2 3">
    <name type="scientific">Mycobacterium tuberculosis</name>
    <dbReference type="NCBI Taxonomy" id="1773"/>
    <lineage>
        <taxon>Bacteria</taxon>
        <taxon>Bacillati</taxon>
        <taxon>Actinomycetota</taxon>
        <taxon>Actinomycetes</taxon>
        <taxon>Mycobacteriales</taxon>
        <taxon>Mycobacteriaceae</taxon>
        <taxon>Mycobacterium</taxon>
        <taxon>Mycobacterium tuberculosis complex</taxon>
    </lineage>
</organism>
<dbReference type="EMBL" id="CSBK01000190">
    <property type="protein sequence ID" value="COX07472.1"/>
    <property type="molecule type" value="Genomic_DNA"/>
</dbReference>
<evidence type="ECO:0000256" key="1">
    <source>
        <dbReference type="SAM" id="MobiDB-lite"/>
    </source>
</evidence>
<accession>A0A916L8E3</accession>
<reference evidence="3" key="1">
    <citation type="submission" date="2015-03" db="EMBL/GenBank/DDBJ databases">
        <authorList>
            <consortium name="Pathogen Informatics"/>
        </authorList>
    </citation>
    <scope>NUCLEOTIDE SEQUENCE [LARGE SCALE GENOMIC DNA]</scope>
    <source>
        <strain evidence="3">N09902308</strain>
    </source>
</reference>
<gene>
    <name evidence="2" type="ORF">ERS007739_00627</name>
</gene>
<dbReference type="AlphaFoldDB" id="A0A916L8E3"/>
<dbReference type="Proteomes" id="UP000039021">
    <property type="component" value="Unassembled WGS sequence"/>
</dbReference>
<evidence type="ECO:0000313" key="3">
    <source>
        <dbReference type="Proteomes" id="UP000039021"/>
    </source>
</evidence>
<protein>
    <submittedName>
        <fullName evidence="2">Uncharacterized protein</fullName>
    </submittedName>
</protein>
<feature type="region of interest" description="Disordered" evidence="1">
    <location>
        <begin position="1"/>
        <end position="25"/>
    </location>
</feature>
<comment type="caution">
    <text evidence="2">The sequence shown here is derived from an EMBL/GenBank/DDBJ whole genome shotgun (WGS) entry which is preliminary data.</text>
</comment>
<sequence>MRCGPADTASAPGGTSSRTTVPAPVYAPSPMVTGATNMVSDPVRTCEPTVVRRLDVPS</sequence>